<evidence type="ECO:0000313" key="2">
    <source>
        <dbReference type="Ensembl" id="ENSCMIP00000023845.1"/>
    </source>
</evidence>
<evidence type="ECO:0000313" key="3">
    <source>
        <dbReference type="Proteomes" id="UP000314986"/>
    </source>
</evidence>
<accession>A0A4W3IT48</accession>
<dbReference type="InterPro" id="IPR043563">
    <property type="entry name" value="Sp110/Sp140/Sp140L-like"/>
</dbReference>
<reference evidence="2" key="5">
    <citation type="submission" date="2025-09" db="UniProtKB">
        <authorList>
            <consortium name="Ensembl"/>
        </authorList>
    </citation>
    <scope>IDENTIFICATION</scope>
</reference>
<dbReference type="Proteomes" id="UP000314986">
    <property type="component" value="Unassembled WGS sequence"/>
</dbReference>
<dbReference type="GO" id="GO:0000981">
    <property type="term" value="F:DNA-binding transcription factor activity, RNA polymerase II-specific"/>
    <property type="evidence" value="ECO:0007669"/>
    <property type="project" value="TreeGrafter"/>
</dbReference>
<keyword evidence="3" id="KW-1185">Reference proteome</keyword>
<dbReference type="Ensembl" id="ENSCMIT00000024248.1">
    <property type="protein sequence ID" value="ENSCMIP00000023845.1"/>
    <property type="gene ID" value="ENSCMIG00000010625.1"/>
</dbReference>
<feature type="domain" description="HSR" evidence="1">
    <location>
        <begin position="4"/>
        <end position="67"/>
    </location>
</feature>
<reference evidence="3" key="1">
    <citation type="journal article" date="2006" name="Science">
        <title>Ancient noncoding elements conserved in the human genome.</title>
        <authorList>
            <person name="Venkatesh B."/>
            <person name="Kirkness E.F."/>
            <person name="Loh Y.H."/>
            <person name="Halpern A.L."/>
            <person name="Lee A.P."/>
            <person name="Johnson J."/>
            <person name="Dandona N."/>
            <person name="Viswanathan L.D."/>
            <person name="Tay A."/>
            <person name="Venter J.C."/>
            <person name="Strausberg R.L."/>
            <person name="Brenner S."/>
        </authorList>
    </citation>
    <scope>NUCLEOTIDE SEQUENCE [LARGE SCALE GENOMIC DNA]</scope>
</reference>
<dbReference type="PROSITE" id="PS51414">
    <property type="entry name" value="HSR"/>
    <property type="match status" value="1"/>
</dbReference>
<reference evidence="3" key="2">
    <citation type="journal article" date="2007" name="PLoS Biol.">
        <title>Survey sequencing and comparative analysis of the elephant shark (Callorhinchus milii) genome.</title>
        <authorList>
            <person name="Venkatesh B."/>
            <person name="Kirkness E.F."/>
            <person name="Loh Y.H."/>
            <person name="Halpern A.L."/>
            <person name="Lee A.P."/>
            <person name="Johnson J."/>
            <person name="Dandona N."/>
            <person name="Viswanathan L.D."/>
            <person name="Tay A."/>
            <person name="Venter J.C."/>
            <person name="Strausberg R.L."/>
            <person name="Brenner S."/>
        </authorList>
    </citation>
    <scope>NUCLEOTIDE SEQUENCE [LARGE SCALE GENOMIC DNA]</scope>
</reference>
<dbReference type="AlphaFoldDB" id="A0A4W3IT48"/>
<evidence type="ECO:0000259" key="1">
    <source>
        <dbReference type="PROSITE" id="PS51414"/>
    </source>
</evidence>
<name>A0A4W3IT48_CALMI</name>
<sequence length="67" mass="8045">MLVMDRFFSPSHRMSFSQFTDDQVTKLLRRFKVEVSMAIDKMFPFLHNLRDKQIITNEKFKVSSASW</sequence>
<proteinExistence type="predicted"/>
<dbReference type="InterPro" id="IPR004865">
    <property type="entry name" value="HSR_dom"/>
</dbReference>
<dbReference type="InParanoid" id="A0A4W3IT48"/>
<reference evidence="2" key="4">
    <citation type="submission" date="2025-08" db="UniProtKB">
        <authorList>
            <consortium name="Ensembl"/>
        </authorList>
    </citation>
    <scope>IDENTIFICATION</scope>
</reference>
<protein>
    <recommendedName>
        <fullName evidence="1">HSR domain-containing protein</fullName>
    </recommendedName>
</protein>
<dbReference type="PANTHER" id="PTHR46386:SF1">
    <property type="entry name" value="NUCLEAR BODY PROTEIN SP140-LIKE PROTEIN"/>
    <property type="match status" value="1"/>
</dbReference>
<dbReference type="Pfam" id="PF03172">
    <property type="entry name" value="HSR"/>
    <property type="match status" value="1"/>
</dbReference>
<dbReference type="OMA" id="VEVSMAI"/>
<reference evidence="3" key="3">
    <citation type="journal article" date="2014" name="Nature">
        <title>Elephant shark genome provides unique insights into gnathostome evolution.</title>
        <authorList>
            <consortium name="International Elephant Shark Genome Sequencing Consortium"/>
            <person name="Venkatesh B."/>
            <person name="Lee A.P."/>
            <person name="Ravi V."/>
            <person name="Maurya A.K."/>
            <person name="Lian M.M."/>
            <person name="Swann J.B."/>
            <person name="Ohta Y."/>
            <person name="Flajnik M.F."/>
            <person name="Sutoh Y."/>
            <person name="Kasahara M."/>
            <person name="Hoon S."/>
            <person name="Gangu V."/>
            <person name="Roy S.W."/>
            <person name="Irimia M."/>
            <person name="Korzh V."/>
            <person name="Kondrychyn I."/>
            <person name="Lim Z.W."/>
            <person name="Tay B.H."/>
            <person name="Tohari S."/>
            <person name="Kong K.W."/>
            <person name="Ho S."/>
            <person name="Lorente-Galdos B."/>
            <person name="Quilez J."/>
            <person name="Marques-Bonet T."/>
            <person name="Raney B.J."/>
            <person name="Ingham P.W."/>
            <person name="Tay A."/>
            <person name="Hillier L.W."/>
            <person name="Minx P."/>
            <person name="Boehm T."/>
            <person name="Wilson R.K."/>
            <person name="Brenner S."/>
            <person name="Warren W.C."/>
        </authorList>
    </citation>
    <scope>NUCLEOTIDE SEQUENCE [LARGE SCALE GENOMIC DNA]</scope>
</reference>
<dbReference type="GO" id="GO:0005634">
    <property type="term" value="C:nucleus"/>
    <property type="evidence" value="ECO:0007669"/>
    <property type="project" value="InterPro"/>
</dbReference>
<organism evidence="2 3">
    <name type="scientific">Callorhinchus milii</name>
    <name type="common">Ghost shark</name>
    <dbReference type="NCBI Taxonomy" id="7868"/>
    <lineage>
        <taxon>Eukaryota</taxon>
        <taxon>Metazoa</taxon>
        <taxon>Chordata</taxon>
        <taxon>Craniata</taxon>
        <taxon>Vertebrata</taxon>
        <taxon>Chondrichthyes</taxon>
        <taxon>Holocephali</taxon>
        <taxon>Chimaeriformes</taxon>
        <taxon>Callorhinchidae</taxon>
        <taxon>Callorhinchus</taxon>
    </lineage>
</organism>
<dbReference type="PANTHER" id="PTHR46386">
    <property type="entry name" value="NUCLEAR BODY PROTEIN SP140"/>
    <property type="match status" value="1"/>
</dbReference>